<feature type="region of interest" description="Disordered" evidence="1">
    <location>
        <begin position="1"/>
        <end position="25"/>
    </location>
</feature>
<organism evidence="2 3">
    <name type="scientific">Microbispora amethystogenes</name>
    <dbReference type="NCBI Taxonomy" id="1427754"/>
    <lineage>
        <taxon>Bacteria</taxon>
        <taxon>Bacillati</taxon>
        <taxon>Actinomycetota</taxon>
        <taxon>Actinomycetes</taxon>
        <taxon>Streptosporangiales</taxon>
        <taxon>Streptosporangiaceae</taxon>
        <taxon>Microbispora</taxon>
    </lineage>
</organism>
<proteinExistence type="predicted"/>
<evidence type="ECO:0000313" key="2">
    <source>
        <dbReference type="EMBL" id="GIH34212.1"/>
    </source>
</evidence>
<reference evidence="2 3" key="1">
    <citation type="submission" date="2021-01" db="EMBL/GenBank/DDBJ databases">
        <title>Whole genome shotgun sequence of Microbispora amethystogenes NBRC 101907.</title>
        <authorList>
            <person name="Komaki H."/>
            <person name="Tamura T."/>
        </authorList>
    </citation>
    <scope>NUCLEOTIDE SEQUENCE [LARGE SCALE GENOMIC DNA]</scope>
    <source>
        <strain evidence="2 3">NBRC 101907</strain>
    </source>
</reference>
<accession>A0ABQ4FHB5</accession>
<evidence type="ECO:0000313" key="3">
    <source>
        <dbReference type="Proteomes" id="UP000651728"/>
    </source>
</evidence>
<keyword evidence="3" id="KW-1185">Reference proteome</keyword>
<dbReference type="EMBL" id="BOOB01000034">
    <property type="protein sequence ID" value="GIH34212.1"/>
    <property type="molecule type" value="Genomic_DNA"/>
</dbReference>
<protein>
    <submittedName>
        <fullName evidence="2">Uncharacterized protein</fullName>
    </submittedName>
</protein>
<feature type="region of interest" description="Disordered" evidence="1">
    <location>
        <begin position="68"/>
        <end position="88"/>
    </location>
</feature>
<name>A0ABQ4FHB5_9ACTN</name>
<evidence type="ECO:0000256" key="1">
    <source>
        <dbReference type="SAM" id="MobiDB-lite"/>
    </source>
</evidence>
<dbReference type="Proteomes" id="UP000651728">
    <property type="component" value="Unassembled WGS sequence"/>
</dbReference>
<sequence>MNPGEPGARTGRGEPGARTGRTAGTGRTVYRIRWVPGTDRLHATCFCGAEREFDDPVVLWDWLLGHPEGHRARPAGAENSPAPAAALV</sequence>
<feature type="compositionally biased region" description="Low complexity" evidence="1">
    <location>
        <begin position="74"/>
        <end position="88"/>
    </location>
</feature>
<dbReference type="RefSeq" id="WP_204287073.1">
    <property type="nucleotide sequence ID" value="NZ_BAABEJ010000017.1"/>
</dbReference>
<feature type="compositionally biased region" description="Low complexity" evidence="1">
    <location>
        <begin position="16"/>
        <end position="25"/>
    </location>
</feature>
<comment type="caution">
    <text evidence="2">The sequence shown here is derived from an EMBL/GenBank/DDBJ whole genome shotgun (WGS) entry which is preliminary data.</text>
</comment>
<gene>
    <name evidence="2" type="ORF">Mam01_43760</name>
</gene>